<keyword evidence="4" id="KW-1185">Reference proteome</keyword>
<feature type="compositionally biased region" description="Basic and acidic residues" evidence="1">
    <location>
        <begin position="455"/>
        <end position="464"/>
    </location>
</feature>
<reference evidence="4" key="2">
    <citation type="submission" date="2013-12" db="EMBL/GenBank/DDBJ databases">
        <authorList>
            <person name="Yu Y."/>
            <person name="Lee S."/>
            <person name="de Baynast K."/>
            <person name="Wissotski M."/>
            <person name="Liu L."/>
            <person name="Talag J."/>
            <person name="Goicoechea J."/>
            <person name="Angelova A."/>
            <person name="Jetty R."/>
            <person name="Kudrna D."/>
            <person name="Golser W."/>
            <person name="Rivera L."/>
            <person name="Zhang J."/>
            <person name="Wing R."/>
        </authorList>
    </citation>
    <scope>NUCLEOTIDE SEQUENCE</scope>
</reference>
<dbReference type="AlphaFoldDB" id="A0A0D9WXE0"/>
<reference evidence="3 4" key="1">
    <citation type="submission" date="2012-08" db="EMBL/GenBank/DDBJ databases">
        <title>Oryza genome evolution.</title>
        <authorList>
            <person name="Wing R.A."/>
        </authorList>
    </citation>
    <scope>NUCLEOTIDE SEQUENCE</scope>
</reference>
<dbReference type="EnsemblPlants" id="LPERR07G07900.1">
    <property type="protein sequence ID" value="LPERR07G07900.1"/>
    <property type="gene ID" value="LPERR07G07900"/>
</dbReference>
<feature type="compositionally biased region" description="Polar residues" evidence="1">
    <location>
        <begin position="374"/>
        <end position="390"/>
    </location>
</feature>
<feature type="domain" description="Homologous recombination OB-fold protein OB-fold" evidence="2">
    <location>
        <begin position="136"/>
        <end position="218"/>
    </location>
</feature>
<accession>A0A0D9WXE0</accession>
<feature type="region of interest" description="Disordered" evidence="1">
    <location>
        <begin position="30"/>
        <end position="69"/>
    </location>
</feature>
<name>A0A0D9WXE0_9ORYZ</name>
<evidence type="ECO:0000259" key="2">
    <source>
        <dbReference type="Pfam" id="PF15072"/>
    </source>
</evidence>
<dbReference type="Pfam" id="PF15072">
    <property type="entry name" value="HROB"/>
    <property type="match status" value="1"/>
</dbReference>
<dbReference type="GO" id="GO:0000725">
    <property type="term" value="P:recombinational repair"/>
    <property type="evidence" value="ECO:0007669"/>
    <property type="project" value="InterPro"/>
</dbReference>
<dbReference type="InterPro" id="IPR028045">
    <property type="entry name" value="HROB"/>
</dbReference>
<feature type="compositionally biased region" description="Polar residues" evidence="1">
    <location>
        <begin position="427"/>
        <end position="437"/>
    </location>
</feature>
<reference evidence="3" key="3">
    <citation type="submission" date="2015-04" db="UniProtKB">
        <authorList>
            <consortium name="EnsemblPlants"/>
        </authorList>
    </citation>
    <scope>IDENTIFICATION</scope>
</reference>
<dbReference type="PANTHER" id="PTHR14523">
    <property type="entry name" value="UNCHARACTERIZED PROTEIN C17ORF53 HOMOLOG"/>
    <property type="match status" value="1"/>
</dbReference>
<feature type="region of interest" description="Disordered" evidence="1">
    <location>
        <begin position="372"/>
        <end position="393"/>
    </location>
</feature>
<feature type="region of interest" description="Disordered" evidence="1">
    <location>
        <begin position="427"/>
        <end position="466"/>
    </location>
</feature>
<dbReference type="InterPro" id="IPR058570">
    <property type="entry name" value="HROB_OB"/>
</dbReference>
<protein>
    <recommendedName>
        <fullName evidence="2">Homologous recombination OB-fold protein OB-fold domain-containing protein</fullName>
    </recommendedName>
</protein>
<evidence type="ECO:0000256" key="1">
    <source>
        <dbReference type="SAM" id="MobiDB-lite"/>
    </source>
</evidence>
<dbReference type="Gramene" id="LPERR07G07900.1">
    <property type="protein sequence ID" value="LPERR07G07900.1"/>
    <property type="gene ID" value="LPERR07G07900"/>
</dbReference>
<feature type="compositionally biased region" description="Low complexity" evidence="1">
    <location>
        <begin position="45"/>
        <end position="69"/>
    </location>
</feature>
<dbReference type="STRING" id="77586.A0A0D9WXE0"/>
<dbReference type="Proteomes" id="UP000032180">
    <property type="component" value="Chromosome 7"/>
</dbReference>
<dbReference type="HOGENOM" id="CLU_541198_0_0_1"/>
<dbReference type="PANTHER" id="PTHR14523:SF1">
    <property type="entry name" value="HOMOLOGOUS RECOMBINATION OB-FOLD PROTEIN"/>
    <property type="match status" value="1"/>
</dbReference>
<evidence type="ECO:0000313" key="4">
    <source>
        <dbReference type="Proteomes" id="UP000032180"/>
    </source>
</evidence>
<evidence type="ECO:0000313" key="3">
    <source>
        <dbReference type="EnsemblPlants" id="LPERR07G07900.1"/>
    </source>
</evidence>
<sequence length="588" mass="63493">MSQPAPAAAADDELAALADALDVDDSDLLRRGPAASLSPLRTSSAAPRPEGRPGSAAAPRRVPSPAASLAQDAARLRSPLLRSTARGDGFQAADPDFSLPPWLHALGSLGESGGRGEGRVWKRQEIAAILGDRALYRARLVVGMVMSCTPNRLGDLFLSLKDPSGTIGASVHQKVFTKEDGMVVSVGSVIVLKKVAVFRPSNKACYLNITKENLELLVPKDFGLPSKQVVPSSISESQHSVKCADTMNSSCQGDNHIRRTGADTYEETTENDVRVSTQGVENHQDMRLEEKDINPLNKNMPSYSTNQQSQKTINSISPANCQQRRGSPFKYASSKAENSTNDIMMRLLGGERTAPNNKKTAVTEVFCDHAGTPDANNNTSRMDSDFSNSSGKHHGIEHQTLMERLGSRHILNYNGKEHHQQCLDVSENPNTRCSQPSLGGGSLMSKTGDSIEASSDEKPNRPVEGEWMLPSSKKRRSDAVLLDNVISSMNTETYGLANNLNMGLDDVARGIHGIETWVSIKKPNDCQQKDITTETLGSALPTQENISVATGDATTVPASLQSQPNKMVSVASVTEWTDDQLSELFLDY</sequence>
<organism evidence="3 4">
    <name type="scientific">Leersia perrieri</name>
    <dbReference type="NCBI Taxonomy" id="77586"/>
    <lineage>
        <taxon>Eukaryota</taxon>
        <taxon>Viridiplantae</taxon>
        <taxon>Streptophyta</taxon>
        <taxon>Embryophyta</taxon>
        <taxon>Tracheophyta</taxon>
        <taxon>Spermatophyta</taxon>
        <taxon>Magnoliopsida</taxon>
        <taxon>Liliopsida</taxon>
        <taxon>Poales</taxon>
        <taxon>Poaceae</taxon>
        <taxon>BOP clade</taxon>
        <taxon>Oryzoideae</taxon>
        <taxon>Oryzeae</taxon>
        <taxon>Oryzinae</taxon>
        <taxon>Leersia</taxon>
    </lineage>
</organism>
<proteinExistence type="predicted"/>
<dbReference type="eggNOG" id="ENOG502RXQD">
    <property type="taxonomic scope" value="Eukaryota"/>
</dbReference>